<reference evidence="5" key="1">
    <citation type="submission" date="2020-08" db="EMBL/GenBank/DDBJ databases">
        <authorList>
            <person name="Liu C."/>
            <person name="Sun Q."/>
        </authorList>
    </citation>
    <scope>NUCLEOTIDE SEQUENCE</scope>
    <source>
        <strain evidence="5">BX16</strain>
    </source>
</reference>
<dbReference type="Pfam" id="PF00501">
    <property type="entry name" value="AMP-binding"/>
    <property type="match status" value="1"/>
</dbReference>
<keyword evidence="6" id="KW-1185">Reference proteome</keyword>
<dbReference type="GO" id="GO:0016020">
    <property type="term" value="C:membrane"/>
    <property type="evidence" value="ECO:0007669"/>
    <property type="project" value="TreeGrafter"/>
</dbReference>
<keyword evidence="2" id="KW-0067">ATP-binding</keyword>
<dbReference type="SUPFAM" id="SSF56801">
    <property type="entry name" value="Acetyl-CoA synthetase-like"/>
    <property type="match status" value="1"/>
</dbReference>
<organism evidence="5 6">
    <name type="scientific">Lentihominibacter faecis</name>
    <dbReference type="NCBI Taxonomy" id="2764712"/>
    <lineage>
        <taxon>Bacteria</taxon>
        <taxon>Bacillati</taxon>
        <taxon>Bacillota</taxon>
        <taxon>Clostridia</taxon>
        <taxon>Peptostreptococcales</taxon>
        <taxon>Anaerovoracaceae</taxon>
        <taxon>Lentihominibacter</taxon>
    </lineage>
</organism>
<comment type="catalytic activity">
    <reaction evidence="3">
        <text>a long-chain fatty acid + ATP + CoA = a long-chain fatty acyl-CoA + AMP + diphosphate</text>
        <dbReference type="Rhea" id="RHEA:15421"/>
        <dbReference type="ChEBI" id="CHEBI:30616"/>
        <dbReference type="ChEBI" id="CHEBI:33019"/>
        <dbReference type="ChEBI" id="CHEBI:57287"/>
        <dbReference type="ChEBI" id="CHEBI:57560"/>
        <dbReference type="ChEBI" id="CHEBI:83139"/>
        <dbReference type="ChEBI" id="CHEBI:456215"/>
        <dbReference type="EC" id="6.2.1.3"/>
    </reaction>
    <physiologicalReaction direction="left-to-right" evidence="3">
        <dbReference type="Rhea" id="RHEA:15422"/>
    </physiologicalReaction>
</comment>
<sequence length="602" mass="67849">MTSNIVFSEKKQKDMEWAKGIVSRIEADRREFVKYKDSRPITDIKHMIETSAELYGDNTAFYQKYKGDETFTAISYRQMIEKVNGLGTALIHHGLQGKRIAVIGENSSEWAISYLAVICGTGIVVPLDKELSKEELKHLVQRAEVSCVLCSSKYRSVFQEISAELDQSLMLVDFFAEKETEGVFSLSELIDEGKALLQKGERQFVEAEIDSDAMSVILFTSGTTGASKGVMLNHKNLAADLMVSPTVLKVNTWDIFFSVLPLHHTYECTCGFLMPLYKGAAIGYCQGLKYIVKNLQEVRPTMFLGVPAIFENLYRTIWKNIRKQGKEKLVKRMIGLNRLTKKIGLDLSGKLFRQITSVFGGRLRLMICGGAAINPQVLNGIGDFGILALQGYGLTECSPMGALNPDTAPNPSSIGVCFPGFELKTVDLNEEGIGEICIRGDNVMMGYYQMPEETAAVIDENQWFHTGDLGYIDENRYAYITGRKKNVIITKNGKNVYPEELEYQLSLSPYIEESFVFSSTQPGESDISIVASIRPDMEFIREELPTEPTDQDIKTILWEEVDKINKTAPLYRRIRKLILRKKEFIKNTSNKLVRFAEENKVE</sequence>
<dbReference type="RefSeq" id="WP_249286442.1">
    <property type="nucleotide sequence ID" value="NZ_JACRWC010000041.1"/>
</dbReference>
<dbReference type="PROSITE" id="PS00455">
    <property type="entry name" value="AMP_BINDING"/>
    <property type="match status" value="1"/>
</dbReference>
<dbReference type="AlphaFoldDB" id="A0A923NBG0"/>
<evidence type="ECO:0000256" key="3">
    <source>
        <dbReference type="ARBA" id="ARBA00024484"/>
    </source>
</evidence>
<evidence type="ECO:0000313" key="6">
    <source>
        <dbReference type="Proteomes" id="UP000644115"/>
    </source>
</evidence>
<dbReference type="PANTHER" id="PTHR43272">
    <property type="entry name" value="LONG-CHAIN-FATTY-ACID--COA LIGASE"/>
    <property type="match status" value="1"/>
</dbReference>
<comment type="caution">
    <text evidence="5">The sequence shown here is derived from an EMBL/GenBank/DDBJ whole genome shotgun (WGS) entry which is preliminary data.</text>
</comment>
<evidence type="ECO:0000256" key="1">
    <source>
        <dbReference type="ARBA" id="ARBA00022741"/>
    </source>
</evidence>
<dbReference type="PANTHER" id="PTHR43272:SF33">
    <property type="entry name" value="AMP-BINDING DOMAIN-CONTAINING PROTEIN-RELATED"/>
    <property type="match status" value="1"/>
</dbReference>
<keyword evidence="1" id="KW-0547">Nucleotide-binding</keyword>
<accession>A0A923NBG0</accession>
<dbReference type="EMBL" id="JACRWC010000041">
    <property type="protein sequence ID" value="MBC5998953.1"/>
    <property type="molecule type" value="Genomic_DNA"/>
</dbReference>
<dbReference type="GO" id="GO:0005524">
    <property type="term" value="F:ATP binding"/>
    <property type="evidence" value="ECO:0007669"/>
    <property type="project" value="UniProtKB-KW"/>
</dbReference>
<gene>
    <name evidence="5" type="ORF">H8876_02925</name>
</gene>
<evidence type="ECO:0000256" key="2">
    <source>
        <dbReference type="ARBA" id="ARBA00022840"/>
    </source>
</evidence>
<dbReference type="Gene3D" id="3.30.300.30">
    <property type="match status" value="1"/>
</dbReference>
<dbReference type="GO" id="GO:0004467">
    <property type="term" value="F:long-chain fatty acid-CoA ligase activity"/>
    <property type="evidence" value="ECO:0007669"/>
    <property type="project" value="UniProtKB-EC"/>
</dbReference>
<dbReference type="InterPro" id="IPR000873">
    <property type="entry name" value="AMP-dep_synth/lig_dom"/>
</dbReference>
<dbReference type="Proteomes" id="UP000644115">
    <property type="component" value="Unassembled WGS sequence"/>
</dbReference>
<protein>
    <submittedName>
        <fullName evidence="5">AMP-binding protein</fullName>
    </submittedName>
</protein>
<proteinExistence type="predicted"/>
<evidence type="ECO:0000259" key="4">
    <source>
        <dbReference type="Pfam" id="PF00501"/>
    </source>
</evidence>
<dbReference type="InterPro" id="IPR045851">
    <property type="entry name" value="AMP-bd_C_sf"/>
</dbReference>
<name>A0A923NBG0_9FIRM</name>
<dbReference type="InterPro" id="IPR042099">
    <property type="entry name" value="ANL_N_sf"/>
</dbReference>
<feature type="domain" description="AMP-dependent synthetase/ligase" evidence="4">
    <location>
        <begin position="49"/>
        <end position="448"/>
    </location>
</feature>
<dbReference type="Gene3D" id="3.40.50.12780">
    <property type="entry name" value="N-terminal domain of ligase-like"/>
    <property type="match status" value="1"/>
</dbReference>
<evidence type="ECO:0000313" key="5">
    <source>
        <dbReference type="EMBL" id="MBC5998953.1"/>
    </source>
</evidence>
<dbReference type="InterPro" id="IPR020845">
    <property type="entry name" value="AMP-binding_CS"/>
</dbReference>